<dbReference type="Proteomes" id="UP000023152">
    <property type="component" value="Unassembled WGS sequence"/>
</dbReference>
<keyword evidence="1" id="KW-0472">Membrane</keyword>
<name>X6LCT0_RETFI</name>
<dbReference type="AlphaFoldDB" id="X6LCT0"/>
<keyword evidence="1" id="KW-0812">Transmembrane</keyword>
<proteinExistence type="predicted"/>
<reference evidence="2 3" key="1">
    <citation type="journal article" date="2013" name="Curr. Biol.">
        <title>The Genome of the Foraminiferan Reticulomyxa filosa.</title>
        <authorList>
            <person name="Glockner G."/>
            <person name="Hulsmann N."/>
            <person name="Schleicher M."/>
            <person name="Noegel A.A."/>
            <person name="Eichinger L."/>
            <person name="Gallinger C."/>
            <person name="Pawlowski J."/>
            <person name="Sierra R."/>
            <person name="Euteneuer U."/>
            <person name="Pillet L."/>
            <person name="Moustafa A."/>
            <person name="Platzer M."/>
            <person name="Groth M."/>
            <person name="Szafranski K."/>
            <person name="Schliwa M."/>
        </authorList>
    </citation>
    <scope>NUCLEOTIDE SEQUENCE [LARGE SCALE GENOMIC DNA]</scope>
</reference>
<evidence type="ECO:0000256" key="1">
    <source>
        <dbReference type="SAM" id="Phobius"/>
    </source>
</evidence>
<protein>
    <submittedName>
        <fullName evidence="2">Uncharacterized protein</fullName>
    </submittedName>
</protein>
<comment type="caution">
    <text evidence="2">The sequence shown here is derived from an EMBL/GenBank/DDBJ whole genome shotgun (WGS) entry which is preliminary data.</text>
</comment>
<sequence>MAIYDLTSNGSIFPPTKRFLFTKAIIAKQPGIQYRDAEQLLQKQKGIVFETDFEDNDSDNDNNNDSDNDIQRSTLFFQNIVEAMGIDNAKMEEDEQKIACETTLLKKLIFEKRIIRYCFLDNERSFQLRKLFHLFHTRLLDFVDFFILIVYLAPLFKKFNYLLKIKLPQTQIRP</sequence>
<dbReference type="EMBL" id="ASPP01044657">
    <property type="protein sequence ID" value="ETN99185.1"/>
    <property type="molecule type" value="Genomic_DNA"/>
</dbReference>
<keyword evidence="3" id="KW-1185">Reference proteome</keyword>
<gene>
    <name evidence="2" type="ORF">RFI_38297</name>
</gene>
<organism evidence="2 3">
    <name type="scientific">Reticulomyxa filosa</name>
    <dbReference type="NCBI Taxonomy" id="46433"/>
    <lineage>
        <taxon>Eukaryota</taxon>
        <taxon>Sar</taxon>
        <taxon>Rhizaria</taxon>
        <taxon>Retaria</taxon>
        <taxon>Foraminifera</taxon>
        <taxon>Monothalamids</taxon>
        <taxon>Reticulomyxidae</taxon>
        <taxon>Reticulomyxa</taxon>
    </lineage>
</organism>
<keyword evidence="1" id="KW-1133">Transmembrane helix</keyword>
<accession>X6LCT0</accession>
<feature type="transmembrane region" description="Helical" evidence="1">
    <location>
        <begin position="139"/>
        <end position="156"/>
    </location>
</feature>
<evidence type="ECO:0000313" key="2">
    <source>
        <dbReference type="EMBL" id="ETN99185.1"/>
    </source>
</evidence>
<evidence type="ECO:0000313" key="3">
    <source>
        <dbReference type="Proteomes" id="UP000023152"/>
    </source>
</evidence>